<evidence type="ECO:0000259" key="1">
    <source>
        <dbReference type="Pfam" id="PF13619"/>
    </source>
</evidence>
<dbReference type="Proteomes" id="UP001207626">
    <property type="component" value="Unassembled WGS sequence"/>
</dbReference>
<proteinExistence type="predicted"/>
<protein>
    <submittedName>
        <fullName evidence="2">KTSC domain-containing protein</fullName>
    </submittedName>
</protein>
<keyword evidence="3" id="KW-1185">Reference proteome</keyword>
<evidence type="ECO:0000313" key="2">
    <source>
        <dbReference type="EMBL" id="MCY9519860.1"/>
    </source>
</evidence>
<dbReference type="EMBL" id="JAMDLW010000010">
    <property type="protein sequence ID" value="MCY9519860.1"/>
    <property type="molecule type" value="Genomic_DNA"/>
</dbReference>
<organism evidence="2 3">
    <name type="scientific">Paenibacillus apiarius</name>
    <dbReference type="NCBI Taxonomy" id="46240"/>
    <lineage>
        <taxon>Bacteria</taxon>
        <taxon>Bacillati</taxon>
        <taxon>Bacillota</taxon>
        <taxon>Bacilli</taxon>
        <taxon>Bacillales</taxon>
        <taxon>Paenibacillaceae</taxon>
        <taxon>Paenibacillus</taxon>
    </lineage>
</organism>
<name>A0ABT4DRJ8_9BACL</name>
<dbReference type="RefSeq" id="WP_087433366.1">
    <property type="nucleotide sequence ID" value="NZ_JAFFHZ010000001.1"/>
</dbReference>
<evidence type="ECO:0000313" key="3">
    <source>
        <dbReference type="Proteomes" id="UP001207626"/>
    </source>
</evidence>
<dbReference type="GeneID" id="77001155"/>
<comment type="caution">
    <text evidence="2">The sequence shown here is derived from an EMBL/GenBank/DDBJ whole genome shotgun (WGS) entry which is preliminary data.</text>
</comment>
<accession>A0ABT4DRJ8</accession>
<reference evidence="2 3" key="1">
    <citation type="submission" date="2022-05" db="EMBL/GenBank/DDBJ databases">
        <title>Genome Sequencing of Bee-Associated Microbes.</title>
        <authorList>
            <person name="Dunlap C."/>
        </authorList>
    </citation>
    <scope>NUCLEOTIDE SEQUENCE [LARGE SCALE GENOMIC DNA]</scope>
    <source>
        <strain evidence="2 3">NRRL NRS-1438</strain>
    </source>
</reference>
<gene>
    <name evidence="2" type="ORF">M5X09_09210</name>
</gene>
<feature type="domain" description="KTSC" evidence="1">
    <location>
        <begin position="9"/>
        <end position="54"/>
    </location>
</feature>
<dbReference type="Pfam" id="PF13619">
    <property type="entry name" value="KTSC"/>
    <property type="match status" value="1"/>
</dbReference>
<dbReference type="InterPro" id="IPR025309">
    <property type="entry name" value="KTSC_dom"/>
</dbReference>
<sequence>MKPNVLFVSSKQIQYLRYDKVNHELIVHYATGETAAYPSVPESWYERLLHSENRYDEFMRLTESVMKKPAEKHC</sequence>